<dbReference type="AlphaFoldDB" id="A0A8K0FXE2"/>
<sequence>MDASVTTYTFAEANNIEHPFNKQFGDEDFAPSLVTDVCLEGFTDNVLETTLVEEPPQPGCVEDTRKARQVFYLQQDIRRYHHRERFTSFSIAARIEEENNKATIKALEFIPLPYRKQKQNRCESKFQKSDILSSTPFKDELETCVQERNCKKDAKKLKAVKQFKKNTSDALPSYNAVLKVKEDCYSGDLNKTEFKADAHLETS</sequence>
<keyword evidence="2" id="KW-1185">Reference proteome</keyword>
<protein>
    <submittedName>
        <fullName evidence="1">Uncharacterized protein</fullName>
    </submittedName>
</protein>
<dbReference type="EMBL" id="VTPC01090310">
    <property type="protein sequence ID" value="KAF2883695.1"/>
    <property type="molecule type" value="Genomic_DNA"/>
</dbReference>
<dbReference type="OrthoDB" id="6781293at2759"/>
<reference evidence="1" key="1">
    <citation type="submission" date="2019-08" db="EMBL/GenBank/DDBJ databases">
        <title>The genome of the North American firefly Photinus pyralis.</title>
        <authorList>
            <consortium name="Photinus pyralis genome working group"/>
            <person name="Fallon T.R."/>
            <person name="Sander Lower S.E."/>
            <person name="Weng J.-K."/>
        </authorList>
    </citation>
    <scope>NUCLEOTIDE SEQUENCE</scope>
    <source>
        <strain evidence="1">TRF0915ILg1</strain>
        <tissue evidence="1">Whole body</tissue>
    </source>
</reference>
<evidence type="ECO:0000313" key="2">
    <source>
        <dbReference type="Proteomes" id="UP000801492"/>
    </source>
</evidence>
<gene>
    <name evidence="1" type="ORF">ILUMI_22478</name>
</gene>
<evidence type="ECO:0000313" key="1">
    <source>
        <dbReference type="EMBL" id="KAF2883695.1"/>
    </source>
</evidence>
<proteinExistence type="predicted"/>
<name>A0A8K0FXE2_IGNLU</name>
<dbReference type="Proteomes" id="UP000801492">
    <property type="component" value="Unassembled WGS sequence"/>
</dbReference>
<comment type="caution">
    <text evidence="1">The sequence shown here is derived from an EMBL/GenBank/DDBJ whole genome shotgun (WGS) entry which is preliminary data.</text>
</comment>
<organism evidence="1 2">
    <name type="scientific">Ignelater luminosus</name>
    <name type="common">Cucubano</name>
    <name type="synonym">Pyrophorus luminosus</name>
    <dbReference type="NCBI Taxonomy" id="2038154"/>
    <lineage>
        <taxon>Eukaryota</taxon>
        <taxon>Metazoa</taxon>
        <taxon>Ecdysozoa</taxon>
        <taxon>Arthropoda</taxon>
        <taxon>Hexapoda</taxon>
        <taxon>Insecta</taxon>
        <taxon>Pterygota</taxon>
        <taxon>Neoptera</taxon>
        <taxon>Endopterygota</taxon>
        <taxon>Coleoptera</taxon>
        <taxon>Polyphaga</taxon>
        <taxon>Elateriformia</taxon>
        <taxon>Elateroidea</taxon>
        <taxon>Elateridae</taxon>
        <taxon>Agrypninae</taxon>
        <taxon>Pyrophorini</taxon>
        <taxon>Ignelater</taxon>
    </lineage>
</organism>
<accession>A0A8K0FXE2</accession>